<protein>
    <submittedName>
        <fullName evidence="1">Uncharacterized protein</fullName>
    </submittedName>
</protein>
<sequence length="66" mass="7874">MIKIKMENGDEFIKNTTREEFIENELHYYVKIPIGDEMKVQRRGLYKLNNNVTINIDQISSIEDIK</sequence>
<dbReference type="RefSeq" id="WP_209796691.1">
    <property type="nucleotide sequence ID" value="NZ_JAGGJZ010000003.1"/>
</dbReference>
<name>A0ABS4F0N7_9CLOT</name>
<gene>
    <name evidence="1" type="ORF">J2Z53_001378</name>
</gene>
<dbReference type="EMBL" id="JAGGJZ010000003">
    <property type="protein sequence ID" value="MBP1889795.1"/>
    <property type="molecule type" value="Genomic_DNA"/>
</dbReference>
<dbReference type="Proteomes" id="UP000783390">
    <property type="component" value="Unassembled WGS sequence"/>
</dbReference>
<keyword evidence="2" id="KW-1185">Reference proteome</keyword>
<organism evidence="1 2">
    <name type="scientific">Clostridium moniliforme</name>
    <dbReference type="NCBI Taxonomy" id="39489"/>
    <lineage>
        <taxon>Bacteria</taxon>
        <taxon>Bacillati</taxon>
        <taxon>Bacillota</taxon>
        <taxon>Clostridia</taxon>
        <taxon>Eubacteriales</taxon>
        <taxon>Clostridiaceae</taxon>
        <taxon>Clostridium</taxon>
    </lineage>
</organism>
<proteinExistence type="predicted"/>
<comment type="caution">
    <text evidence="1">The sequence shown here is derived from an EMBL/GenBank/DDBJ whole genome shotgun (WGS) entry which is preliminary data.</text>
</comment>
<evidence type="ECO:0000313" key="1">
    <source>
        <dbReference type="EMBL" id="MBP1889795.1"/>
    </source>
</evidence>
<accession>A0ABS4F0N7</accession>
<evidence type="ECO:0000313" key="2">
    <source>
        <dbReference type="Proteomes" id="UP000783390"/>
    </source>
</evidence>
<reference evidence="1 2" key="1">
    <citation type="submission" date="2021-03" db="EMBL/GenBank/DDBJ databases">
        <title>Genomic Encyclopedia of Type Strains, Phase IV (KMG-IV): sequencing the most valuable type-strain genomes for metagenomic binning, comparative biology and taxonomic classification.</title>
        <authorList>
            <person name="Goeker M."/>
        </authorList>
    </citation>
    <scope>NUCLEOTIDE SEQUENCE [LARGE SCALE GENOMIC DNA]</scope>
    <source>
        <strain evidence="1 2">DSM 3984</strain>
    </source>
</reference>